<keyword evidence="2" id="KW-1185">Reference proteome</keyword>
<reference evidence="1 2" key="1">
    <citation type="submission" date="2021-12" db="EMBL/GenBank/DDBJ databases">
        <title>Siccirubricoccus leaddurans sp. nov., a high concentration Zn2+ tolerance bacterium.</title>
        <authorList>
            <person name="Cao Y."/>
        </authorList>
    </citation>
    <scope>NUCLEOTIDE SEQUENCE [LARGE SCALE GENOMIC DNA]</scope>
    <source>
        <strain evidence="1 2">KC 17139</strain>
    </source>
</reference>
<sequence>MHDQPLPADLGARVEVRCLRLQADRLRRRSDRLTTELDRAWRSMRLAEETGDGESYDRWRSRWNEIADRARRLDPWRLAGDCDAIVALLVARHDAAS</sequence>
<dbReference type="EMBL" id="JAFIRR010000185">
    <property type="protein sequence ID" value="MCO6419285.1"/>
    <property type="molecule type" value="Genomic_DNA"/>
</dbReference>
<name>A0ABT1DBG8_9PROT</name>
<organism evidence="1 2">
    <name type="scientific">Siccirubricoccus soli</name>
    <dbReference type="NCBI Taxonomy" id="2899147"/>
    <lineage>
        <taxon>Bacteria</taxon>
        <taxon>Pseudomonadati</taxon>
        <taxon>Pseudomonadota</taxon>
        <taxon>Alphaproteobacteria</taxon>
        <taxon>Acetobacterales</taxon>
        <taxon>Roseomonadaceae</taxon>
        <taxon>Siccirubricoccus</taxon>
    </lineage>
</organism>
<evidence type="ECO:0000313" key="1">
    <source>
        <dbReference type="EMBL" id="MCO6419285.1"/>
    </source>
</evidence>
<gene>
    <name evidence="1" type="ORF">JYK14_24445</name>
</gene>
<comment type="caution">
    <text evidence="1">The sequence shown here is derived from an EMBL/GenBank/DDBJ whole genome shotgun (WGS) entry which is preliminary data.</text>
</comment>
<dbReference type="Proteomes" id="UP001523392">
    <property type="component" value="Unassembled WGS sequence"/>
</dbReference>
<protein>
    <submittedName>
        <fullName evidence="1">Uncharacterized protein</fullName>
    </submittedName>
</protein>
<dbReference type="RefSeq" id="WP_252955902.1">
    <property type="nucleotide sequence ID" value="NZ_JAFIRR010000185.1"/>
</dbReference>
<accession>A0ABT1DBG8</accession>
<proteinExistence type="predicted"/>
<evidence type="ECO:0000313" key="2">
    <source>
        <dbReference type="Proteomes" id="UP001523392"/>
    </source>
</evidence>